<dbReference type="AlphaFoldDB" id="A0A371CZ37"/>
<evidence type="ECO:0000313" key="3">
    <source>
        <dbReference type="Proteomes" id="UP000256964"/>
    </source>
</evidence>
<dbReference type="Proteomes" id="UP000256964">
    <property type="component" value="Unassembled WGS sequence"/>
</dbReference>
<proteinExistence type="predicted"/>
<evidence type="ECO:0000313" key="2">
    <source>
        <dbReference type="EMBL" id="RDX45533.1"/>
    </source>
</evidence>
<name>A0A371CZ37_9APHY</name>
<feature type="region of interest" description="Disordered" evidence="1">
    <location>
        <begin position="16"/>
        <end position="42"/>
    </location>
</feature>
<evidence type="ECO:0000256" key="1">
    <source>
        <dbReference type="SAM" id="MobiDB-lite"/>
    </source>
</evidence>
<dbReference type="EMBL" id="KZ857436">
    <property type="protein sequence ID" value="RDX45533.1"/>
    <property type="molecule type" value="Genomic_DNA"/>
</dbReference>
<sequence>MVTNVLKETKLSATLCRLSPPSSPSKAWLRSTSPTAATSTKPRSKILAALDTEIPNWLAPPVLKVATKSSVPTKNPLPTANTYV</sequence>
<protein>
    <submittedName>
        <fullName evidence="2">Uncharacterized protein</fullName>
    </submittedName>
</protein>
<gene>
    <name evidence="2" type="ORF">OH76DRAFT_944030</name>
</gene>
<reference evidence="2 3" key="1">
    <citation type="journal article" date="2018" name="Biotechnol. Biofuels">
        <title>Integrative visual omics of the white-rot fungus Polyporus brumalis exposes the biotechnological potential of its oxidative enzymes for delignifying raw plant biomass.</title>
        <authorList>
            <person name="Miyauchi S."/>
            <person name="Rancon A."/>
            <person name="Drula E."/>
            <person name="Hage H."/>
            <person name="Chaduli D."/>
            <person name="Favel A."/>
            <person name="Grisel S."/>
            <person name="Henrissat B."/>
            <person name="Herpoel-Gimbert I."/>
            <person name="Ruiz-Duenas F.J."/>
            <person name="Chevret D."/>
            <person name="Hainaut M."/>
            <person name="Lin J."/>
            <person name="Wang M."/>
            <person name="Pangilinan J."/>
            <person name="Lipzen A."/>
            <person name="Lesage-Meessen L."/>
            <person name="Navarro D."/>
            <person name="Riley R."/>
            <person name="Grigoriev I.V."/>
            <person name="Zhou S."/>
            <person name="Raouche S."/>
            <person name="Rosso M.N."/>
        </authorList>
    </citation>
    <scope>NUCLEOTIDE SEQUENCE [LARGE SCALE GENOMIC DNA]</scope>
    <source>
        <strain evidence="2 3">BRFM 1820</strain>
    </source>
</reference>
<keyword evidence="3" id="KW-1185">Reference proteome</keyword>
<organism evidence="2 3">
    <name type="scientific">Lentinus brumalis</name>
    <dbReference type="NCBI Taxonomy" id="2498619"/>
    <lineage>
        <taxon>Eukaryota</taxon>
        <taxon>Fungi</taxon>
        <taxon>Dikarya</taxon>
        <taxon>Basidiomycota</taxon>
        <taxon>Agaricomycotina</taxon>
        <taxon>Agaricomycetes</taxon>
        <taxon>Polyporales</taxon>
        <taxon>Polyporaceae</taxon>
        <taxon>Lentinus</taxon>
    </lineage>
</organism>
<accession>A0A371CZ37</accession>
<feature type="compositionally biased region" description="Low complexity" evidence="1">
    <location>
        <begin position="30"/>
        <end position="41"/>
    </location>
</feature>